<gene>
    <name evidence="3" type="ORF">HJG54_04895</name>
</gene>
<feature type="compositionally biased region" description="Basic and acidic residues" evidence="1">
    <location>
        <begin position="1"/>
        <end position="13"/>
    </location>
</feature>
<dbReference type="EMBL" id="CP053586">
    <property type="protein sequence ID" value="WNZ22263.1"/>
    <property type="molecule type" value="Genomic_DNA"/>
</dbReference>
<reference evidence="3" key="1">
    <citation type="submission" date="2020-05" db="EMBL/GenBank/DDBJ databases">
        <authorList>
            <person name="Zhu T."/>
            <person name="Keshari N."/>
            <person name="Lu X."/>
        </authorList>
    </citation>
    <scope>NUCLEOTIDE SEQUENCE</scope>
    <source>
        <strain evidence="3">NK1-12</strain>
    </source>
</reference>
<feature type="transmembrane region" description="Helical" evidence="2">
    <location>
        <begin position="95"/>
        <end position="115"/>
    </location>
</feature>
<proteinExistence type="predicted"/>
<name>A0AA97APU4_9CYAN</name>
<feature type="region of interest" description="Disordered" evidence="1">
    <location>
        <begin position="123"/>
        <end position="148"/>
    </location>
</feature>
<organism evidence="3">
    <name type="scientific">Leptolyngbya sp. NK1-12</name>
    <dbReference type="NCBI Taxonomy" id="2547451"/>
    <lineage>
        <taxon>Bacteria</taxon>
        <taxon>Bacillati</taxon>
        <taxon>Cyanobacteriota</taxon>
        <taxon>Cyanophyceae</taxon>
        <taxon>Leptolyngbyales</taxon>
        <taxon>Leptolyngbyaceae</taxon>
        <taxon>Leptolyngbya group</taxon>
        <taxon>Leptolyngbya</taxon>
    </lineage>
</organism>
<keyword evidence="2" id="KW-0472">Membrane</keyword>
<sequence>MSQEPPKKPDTPEPAKSTPPASAASRSRLQAALGILRQVWEIVLAFVPVVLSGLLQLWRLILALLKWAWQTWTVLLPKVRAALPASWSAKLPDPVITAVAAVLLVLLLWLPLTLLTHRSPAVANEPDQPGQVARRNRTEAAPDPVPDPNRIAAIQEQLAEVTAEYAAGLIQAVQANFSRNHLTVIVGNDWYSLTDAQRNQLANELFKRAKKLAFNQLELADLEGTLLARSPVVGKDMVILANAKNDP</sequence>
<protein>
    <submittedName>
        <fullName evidence="3">Uncharacterized protein</fullName>
    </submittedName>
</protein>
<feature type="region of interest" description="Disordered" evidence="1">
    <location>
        <begin position="1"/>
        <end position="23"/>
    </location>
</feature>
<dbReference type="RefSeq" id="WP_316433693.1">
    <property type="nucleotide sequence ID" value="NZ_CP053586.1"/>
</dbReference>
<keyword evidence="2" id="KW-1133">Transmembrane helix</keyword>
<keyword evidence="2" id="KW-0812">Transmembrane</keyword>
<evidence type="ECO:0000256" key="2">
    <source>
        <dbReference type="SAM" id="Phobius"/>
    </source>
</evidence>
<feature type="compositionally biased region" description="Low complexity" evidence="1">
    <location>
        <begin position="14"/>
        <end position="23"/>
    </location>
</feature>
<dbReference type="AlphaFoldDB" id="A0AA97APU4"/>
<evidence type="ECO:0000256" key="1">
    <source>
        <dbReference type="SAM" id="MobiDB-lite"/>
    </source>
</evidence>
<accession>A0AA97APU4</accession>
<feature type="transmembrane region" description="Helical" evidence="2">
    <location>
        <begin position="42"/>
        <end position="69"/>
    </location>
</feature>
<evidence type="ECO:0000313" key="3">
    <source>
        <dbReference type="EMBL" id="WNZ22263.1"/>
    </source>
</evidence>